<dbReference type="InterPro" id="IPR011856">
    <property type="entry name" value="tRNA_endonuc-like_dom_sf"/>
</dbReference>
<dbReference type="Gene3D" id="3.40.1350.10">
    <property type="match status" value="1"/>
</dbReference>
<reference evidence="4 5" key="1">
    <citation type="journal article" date="2012" name="J. Bacteriol.">
        <title>Genome Sequence of Blastococcus saxobsidens DD2, a Stone-Inhabiting Bacterium.</title>
        <authorList>
            <person name="Chouaia B."/>
            <person name="Crotti E."/>
            <person name="Brusetti L."/>
            <person name="Daffonchio D."/>
            <person name="Essoussi I."/>
            <person name="Nouioui I."/>
            <person name="Sbissi I."/>
            <person name="Ghodhbane-Gtari F."/>
            <person name="Gtari M."/>
            <person name="Vacherie B."/>
            <person name="Barbe V."/>
            <person name="Medigue C."/>
            <person name="Gury J."/>
            <person name="Pujic P."/>
            <person name="Normand P."/>
        </authorList>
    </citation>
    <scope>NUCLEOTIDE SEQUENCE [LARGE SCALE GENOMIC DNA]</scope>
    <source>
        <strain evidence="4 5">DD2</strain>
    </source>
</reference>
<reference evidence="5" key="2">
    <citation type="submission" date="2012-02" db="EMBL/GenBank/DDBJ databases">
        <title>Complete genome sequence of Blastococcus saxobsidens strain DD2.</title>
        <authorList>
            <person name="Genoscope."/>
        </authorList>
    </citation>
    <scope>NUCLEOTIDE SEQUENCE [LARGE SCALE GENOMIC DNA]</scope>
    <source>
        <strain evidence="5">DD2</strain>
    </source>
</reference>
<dbReference type="SUPFAM" id="SSF52980">
    <property type="entry name" value="Restriction endonuclease-like"/>
    <property type="match status" value="1"/>
</dbReference>
<organism evidence="4 5">
    <name type="scientific">Blastococcus saxobsidens (strain DD2)</name>
    <dbReference type="NCBI Taxonomy" id="1146883"/>
    <lineage>
        <taxon>Bacteria</taxon>
        <taxon>Bacillati</taxon>
        <taxon>Actinomycetota</taxon>
        <taxon>Actinomycetes</taxon>
        <taxon>Geodermatophilales</taxon>
        <taxon>Geodermatophilaceae</taxon>
        <taxon>Blastococcus</taxon>
    </lineage>
</organism>
<dbReference type="InterPro" id="IPR052906">
    <property type="entry name" value="Type_IV_Methyl-Rstrct_Enzyme"/>
</dbReference>
<dbReference type="Pfam" id="PF14338">
    <property type="entry name" value="Mrr_N"/>
    <property type="match status" value="1"/>
</dbReference>
<dbReference type="Pfam" id="PF04471">
    <property type="entry name" value="Mrr_cat"/>
    <property type="match status" value="1"/>
</dbReference>
<dbReference type="OrthoDB" id="9803736at2"/>
<dbReference type="GO" id="GO:0015666">
    <property type="term" value="F:restriction endodeoxyribonuclease activity"/>
    <property type="evidence" value="ECO:0007669"/>
    <property type="project" value="TreeGrafter"/>
</dbReference>
<dbReference type="InterPro" id="IPR011335">
    <property type="entry name" value="Restrct_endonuc-II-like"/>
</dbReference>
<evidence type="ECO:0000313" key="5">
    <source>
        <dbReference type="Proteomes" id="UP000007517"/>
    </source>
</evidence>
<evidence type="ECO:0000313" key="4">
    <source>
        <dbReference type="EMBL" id="CCG05789.1"/>
    </source>
</evidence>
<sequence>MIPDFQSLMRPLLEALSDGSVQRTRELVDLMSDRFGLTTEERDAMLPSGRQRLMHNRVGWSITHLFQAGLLERPTRGHIVITESGREALATHPDRVDMSVLRGFASYREFRARSSARDSPDDGSATAEPDVDAASPQDLLAQAVTENRAAVEGELLKRALALSPTEFERLVLRLLERMGYGRSGGVEHSGRSGDAGIDGIISQDPLGLDRIYLQAKRYAPDQSVQRPAIQGFVGALMGAQGDRGVFITTSSFSAGARTEAERVNARIELIDGSRLAELMLRHGVGVQAEVTVTLHQLDEDFFETL</sequence>
<accession>H6RV70</accession>
<dbReference type="REBASE" id="46580">
    <property type="entry name" value="BsaDD2MrrP"/>
</dbReference>
<dbReference type="GO" id="GO:0009307">
    <property type="term" value="P:DNA restriction-modification system"/>
    <property type="evidence" value="ECO:0007669"/>
    <property type="project" value="InterPro"/>
</dbReference>
<evidence type="ECO:0000256" key="1">
    <source>
        <dbReference type="SAM" id="MobiDB-lite"/>
    </source>
</evidence>
<feature type="region of interest" description="Disordered" evidence="1">
    <location>
        <begin position="112"/>
        <end position="135"/>
    </location>
</feature>
<dbReference type="EMBL" id="FO117623">
    <property type="protein sequence ID" value="CCG05789.1"/>
    <property type="molecule type" value="Genomic_DNA"/>
</dbReference>
<dbReference type="PANTHER" id="PTHR30015:SF7">
    <property type="entry name" value="TYPE IV METHYL-DIRECTED RESTRICTION ENZYME ECOKMRR"/>
    <property type="match status" value="1"/>
</dbReference>
<dbReference type="AlphaFoldDB" id="H6RV70"/>
<dbReference type="eggNOG" id="COG1715">
    <property type="taxonomic scope" value="Bacteria"/>
</dbReference>
<protein>
    <submittedName>
        <fullName evidence="4">Methylated adenine and cytosine restriction protein MRR</fullName>
    </submittedName>
</protein>
<dbReference type="HOGENOM" id="CLU_063822_2_0_11"/>
<evidence type="ECO:0000259" key="3">
    <source>
        <dbReference type="Pfam" id="PF14338"/>
    </source>
</evidence>
<feature type="domain" description="Restriction endonuclease type IV Mrr" evidence="2">
    <location>
        <begin position="161"/>
        <end position="279"/>
    </location>
</feature>
<evidence type="ECO:0000259" key="2">
    <source>
        <dbReference type="Pfam" id="PF04471"/>
    </source>
</evidence>
<gene>
    <name evidence="4" type="primary">mrr</name>
    <name evidence="4" type="ordered locus">BLASA_5015</name>
</gene>
<dbReference type="InterPro" id="IPR007560">
    <property type="entry name" value="Restrct_endonuc_IV_Mrr"/>
</dbReference>
<dbReference type="Proteomes" id="UP000007517">
    <property type="component" value="Chromosome"/>
</dbReference>
<name>H6RV70_BLASD</name>
<dbReference type="STRING" id="1146883.BLASA_5015"/>
<dbReference type="KEGG" id="bsd:BLASA_5015"/>
<feature type="domain" description="Restriction system protein Mrr-like N-terminal" evidence="3">
    <location>
        <begin position="5"/>
        <end position="90"/>
    </location>
</feature>
<keyword evidence="5" id="KW-1185">Reference proteome</keyword>
<dbReference type="GO" id="GO:0003677">
    <property type="term" value="F:DNA binding"/>
    <property type="evidence" value="ECO:0007669"/>
    <property type="project" value="InterPro"/>
</dbReference>
<dbReference type="PANTHER" id="PTHR30015">
    <property type="entry name" value="MRR RESTRICTION SYSTEM PROTEIN"/>
    <property type="match status" value="1"/>
</dbReference>
<proteinExistence type="predicted"/>
<dbReference type="RefSeq" id="WP_014378650.1">
    <property type="nucleotide sequence ID" value="NC_016943.1"/>
</dbReference>
<dbReference type="InterPro" id="IPR025745">
    <property type="entry name" value="Mrr-like_N_dom"/>
</dbReference>